<accession>A0A9J5XL54</accession>
<organism evidence="1 2">
    <name type="scientific">Solanum commersonii</name>
    <name type="common">Commerson's wild potato</name>
    <name type="synonym">Commerson's nightshade</name>
    <dbReference type="NCBI Taxonomy" id="4109"/>
    <lineage>
        <taxon>Eukaryota</taxon>
        <taxon>Viridiplantae</taxon>
        <taxon>Streptophyta</taxon>
        <taxon>Embryophyta</taxon>
        <taxon>Tracheophyta</taxon>
        <taxon>Spermatophyta</taxon>
        <taxon>Magnoliopsida</taxon>
        <taxon>eudicotyledons</taxon>
        <taxon>Gunneridae</taxon>
        <taxon>Pentapetalae</taxon>
        <taxon>asterids</taxon>
        <taxon>lamiids</taxon>
        <taxon>Solanales</taxon>
        <taxon>Solanaceae</taxon>
        <taxon>Solanoideae</taxon>
        <taxon>Solaneae</taxon>
        <taxon>Solanum</taxon>
    </lineage>
</organism>
<protein>
    <recommendedName>
        <fullName evidence="3">Reverse transcriptase</fullName>
    </recommendedName>
</protein>
<dbReference type="OrthoDB" id="1210636at2759"/>
<comment type="caution">
    <text evidence="1">The sequence shown here is derived from an EMBL/GenBank/DDBJ whole genome shotgun (WGS) entry which is preliminary data.</text>
</comment>
<feature type="non-terminal residue" evidence="1">
    <location>
        <position position="1"/>
    </location>
</feature>
<evidence type="ECO:0000313" key="1">
    <source>
        <dbReference type="EMBL" id="KAG5589003.1"/>
    </source>
</evidence>
<dbReference type="Proteomes" id="UP000824120">
    <property type="component" value="Chromosome 8"/>
</dbReference>
<reference evidence="1 2" key="1">
    <citation type="submission" date="2020-09" db="EMBL/GenBank/DDBJ databases">
        <title>De no assembly of potato wild relative species, Solanum commersonii.</title>
        <authorList>
            <person name="Cho K."/>
        </authorList>
    </citation>
    <scope>NUCLEOTIDE SEQUENCE [LARGE SCALE GENOMIC DNA]</scope>
    <source>
        <strain evidence="1">LZ3.2</strain>
        <tissue evidence="1">Leaf</tissue>
    </source>
</reference>
<gene>
    <name evidence="1" type="ORF">H5410_039517</name>
</gene>
<evidence type="ECO:0008006" key="3">
    <source>
        <dbReference type="Google" id="ProtNLM"/>
    </source>
</evidence>
<keyword evidence="2" id="KW-1185">Reference proteome</keyword>
<name>A0A9J5XL54_SOLCO</name>
<proteinExistence type="predicted"/>
<dbReference type="EMBL" id="JACXVP010000008">
    <property type="protein sequence ID" value="KAG5589003.1"/>
    <property type="molecule type" value="Genomic_DNA"/>
</dbReference>
<sequence length="142" mass="17007">RHFNDWEIDRVAQFLHVINEFNGFAARLDRVSWIHSEDGRFTVNKLYKKEMETQQGLRLARWKYVWTSQAPTKIKYFVWLVDKREGLSNSGGRLKDRKRKQFGQILTAKASKHKERNQRIFQKLTRTPARLSKQVVQQVQYA</sequence>
<dbReference type="AlphaFoldDB" id="A0A9J5XL54"/>
<evidence type="ECO:0000313" key="2">
    <source>
        <dbReference type="Proteomes" id="UP000824120"/>
    </source>
</evidence>